<dbReference type="UniPathway" id="UPA00038">
    <property type="reaction ID" value="UER00491"/>
</dbReference>
<evidence type="ECO:0000256" key="6">
    <source>
        <dbReference type="ARBA" id="ARBA00047473"/>
    </source>
</evidence>
<dbReference type="InterPro" id="IPR017476">
    <property type="entry name" value="UDP-Glc/GDP-Man"/>
</dbReference>
<comment type="similarity">
    <text evidence="2 7">Belongs to the UDP-glucose/GDP-mannose dehydrogenase family.</text>
</comment>
<dbReference type="PANTHER" id="PTHR43750:SF3">
    <property type="entry name" value="UDP-GLUCOSE 6-DEHYDROGENASE TUAD"/>
    <property type="match status" value="1"/>
</dbReference>
<feature type="binding site" evidence="10">
    <location>
        <position position="269"/>
    </location>
    <ligand>
        <name>NAD(+)</name>
        <dbReference type="ChEBI" id="CHEBI:57540"/>
    </ligand>
</feature>
<dbReference type="GO" id="GO:0003979">
    <property type="term" value="F:UDP-glucose 6-dehydrogenase activity"/>
    <property type="evidence" value="ECO:0007669"/>
    <property type="project" value="UniProtKB-EC"/>
</dbReference>
<evidence type="ECO:0000256" key="9">
    <source>
        <dbReference type="PIRSR" id="PIRSR500134-2"/>
    </source>
</evidence>
<feature type="binding site" evidence="10">
    <location>
        <position position="35"/>
    </location>
    <ligand>
        <name>NAD(+)</name>
        <dbReference type="ChEBI" id="CHEBI:57540"/>
    </ligand>
</feature>
<dbReference type="InterPro" id="IPR036220">
    <property type="entry name" value="UDP-Glc/GDP-Man_DH_C_sf"/>
</dbReference>
<dbReference type="InterPro" id="IPR008927">
    <property type="entry name" value="6-PGluconate_DH-like_C_sf"/>
</dbReference>
<dbReference type="Pfam" id="PF03720">
    <property type="entry name" value="UDPG_MGDP_dh_C"/>
    <property type="match status" value="1"/>
</dbReference>
<dbReference type="Proteomes" id="UP000062768">
    <property type="component" value="Chromosome I"/>
</dbReference>
<reference evidence="12" key="1">
    <citation type="submission" date="2014-09" db="EMBL/GenBank/DDBJ databases">
        <authorList>
            <person name="Wibberg D."/>
        </authorList>
    </citation>
    <scope>NUCLEOTIDE SEQUENCE [LARGE SCALE GENOMIC DNA]</scope>
    <source>
        <strain evidence="12">Mb9</strain>
    </source>
</reference>
<organism evidence="12 13">
    <name type="scientific">Methanobacterium formicicum</name>
    <dbReference type="NCBI Taxonomy" id="2162"/>
    <lineage>
        <taxon>Archaea</taxon>
        <taxon>Methanobacteriati</taxon>
        <taxon>Methanobacteriota</taxon>
        <taxon>Methanomada group</taxon>
        <taxon>Methanobacteria</taxon>
        <taxon>Methanobacteriales</taxon>
        <taxon>Methanobacteriaceae</taxon>
        <taxon>Methanobacterium</taxon>
    </lineage>
</organism>
<protein>
    <recommendedName>
        <fullName evidence="3 7">UDP-glucose 6-dehydrogenase</fullName>
        <ecNumber evidence="3 7">1.1.1.22</ecNumber>
    </recommendedName>
</protein>
<evidence type="ECO:0000256" key="1">
    <source>
        <dbReference type="ARBA" id="ARBA00004701"/>
    </source>
</evidence>
<dbReference type="GO" id="GO:0000271">
    <property type="term" value="P:polysaccharide biosynthetic process"/>
    <property type="evidence" value="ECO:0007669"/>
    <property type="project" value="InterPro"/>
</dbReference>
<feature type="binding site" evidence="9">
    <location>
        <begin position="155"/>
        <end position="158"/>
    </location>
    <ligand>
        <name>substrate</name>
    </ligand>
</feature>
<feature type="binding site" evidence="9">
    <location>
        <position position="210"/>
    </location>
    <ligand>
        <name>substrate</name>
    </ligand>
</feature>
<dbReference type="PATRIC" id="fig|2162.10.peg.1760"/>
<feature type="binding site" evidence="10">
    <location>
        <position position="86"/>
    </location>
    <ligand>
        <name>NAD(+)</name>
        <dbReference type="ChEBI" id="CHEBI:57540"/>
    </ligand>
</feature>
<dbReference type="Gene3D" id="3.40.50.720">
    <property type="entry name" value="NAD(P)-binding Rossmann-like Domain"/>
    <property type="match status" value="2"/>
</dbReference>
<dbReference type="Pfam" id="PF00984">
    <property type="entry name" value="UDPG_MGDP_dh"/>
    <property type="match status" value="1"/>
</dbReference>
<proteinExistence type="inferred from homology"/>
<dbReference type="InterPro" id="IPR028357">
    <property type="entry name" value="UDPglc_DH_bac"/>
</dbReference>
<sequence length="445" mass="49668">MKITVIGTGYVGLVTGTCFSEMGNNVYCIDIDNGKIECLKKGIIPLYEPGLEELVLKNQSKGDLIFTNNLKDGLDNSNICFIAVGTPMGEDGSANLQYVLDVAKDIGKLASHDMIVVNKSTVPVGTADKVKATIMQELEQRNLKLNIEVVSNPEFLKEGSAVEDFMRPDRVVIGTGNEIVIGILKELYSPFTSNHERFITMDVRSAEMTKYAANTMLATRISFMNEIANICEKVGADINNVRKGIGSDKRIGYNFLYAGCGYGGSCFPKDVKALIKIAANNGYDANILKEVEALNNQQKLTLVRKIVDKFGENLSGLTFGIWGLSFKPETDDMREAPSVVTINKLCELGAKVRAYDPQAMDIAEKYYFKDNKQVEYAENKYDALDKTHALLLLTEWKEFRSPDFEEMSKRMINRLIFDGRNQYNKETLREIGFEYHQIGNGYKGS</sequence>
<keyword evidence="5 7" id="KW-0520">NAD</keyword>
<evidence type="ECO:0000256" key="7">
    <source>
        <dbReference type="PIRNR" id="PIRNR000124"/>
    </source>
</evidence>
<dbReference type="SUPFAM" id="SSF52413">
    <property type="entry name" value="UDP-glucose/GDP-mannose dehydrogenase C-terminal domain"/>
    <property type="match status" value="1"/>
</dbReference>
<evidence type="ECO:0000256" key="10">
    <source>
        <dbReference type="PIRSR" id="PIRSR500134-3"/>
    </source>
</evidence>
<feature type="active site" description="Nucleophile" evidence="8">
    <location>
        <position position="266"/>
    </location>
</feature>
<evidence type="ECO:0000256" key="4">
    <source>
        <dbReference type="ARBA" id="ARBA00023002"/>
    </source>
</evidence>
<keyword evidence="4 7" id="KW-0560">Oxidoreductase</keyword>
<evidence type="ECO:0000313" key="13">
    <source>
        <dbReference type="Proteomes" id="UP000062768"/>
    </source>
</evidence>
<dbReference type="FunFam" id="1.20.5.100:FF:000001">
    <property type="entry name" value="UDP-glucose 6-dehydrogenase"/>
    <property type="match status" value="1"/>
</dbReference>
<gene>
    <name evidence="12" type="primary">udg</name>
    <name evidence="12" type="ORF">MB9_1688</name>
</gene>
<accession>A0A0S4FQE8</accession>
<dbReference type="AlphaFoldDB" id="A0A0S4FQE8"/>
<dbReference type="InterPro" id="IPR036291">
    <property type="entry name" value="NAD(P)-bd_dom_sf"/>
</dbReference>
<dbReference type="PIRSF" id="PIRSF000124">
    <property type="entry name" value="UDPglc_GDPman_dh"/>
    <property type="match status" value="1"/>
</dbReference>
<dbReference type="Gene3D" id="1.20.5.100">
    <property type="entry name" value="Cytochrome c1, transmembrane anchor, C-terminal"/>
    <property type="match status" value="1"/>
</dbReference>
<feature type="binding site" evidence="9">
    <location>
        <position position="263"/>
    </location>
    <ligand>
        <name>substrate</name>
    </ligand>
</feature>
<evidence type="ECO:0000259" key="11">
    <source>
        <dbReference type="SMART" id="SM00984"/>
    </source>
</evidence>
<dbReference type="Pfam" id="PF03721">
    <property type="entry name" value="UDPG_MGDP_dh_N"/>
    <property type="match status" value="1"/>
</dbReference>
<feature type="binding site" evidence="10">
    <location>
        <position position="121"/>
    </location>
    <ligand>
        <name>NAD(+)</name>
        <dbReference type="ChEBI" id="CHEBI:57540"/>
    </ligand>
</feature>
<dbReference type="RefSeq" id="WP_060537922.1">
    <property type="nucleotide sequence ID" value="NZ_LN734822.1"/>
</dbReference>
<comment type="pathway">
    <text evidence="1">Nucleotide-sugar biosynthesis; UDP-alpha-D-glucuronate biosynthesis; UDP-alpha-D-glucuronate from UDP-alpha-D-glucose: step 1/1.</text>
</comment>
<evidence type="ECO:0000256" key="5">
    <source>
        <dbReference type="ARBA" id="ARBA00023027"/>
    </source>
</evidence>
<dbReference type="PIRSF" id="PIRSF500134">
    <property type="entry name" value="UDPglc_DH_bac"/>
    <property type="match status" value="1"/>
</dbReference>
<dbReference type="SMART" id="SM00984">
    <property type="entry name" value="UDPG_MGDP_dh_C"/>
    <property type="match status" value="1"/>
</dbReference>
<feature type="binding site" evidence="9">
    <location>
        <position position="327"/>
    </location>
    <ligand>
        <name>substrate</name>
    </ligand>
</feature>
<feature type="domain" description="UDP-glucose/GDP-mannose dehydrogenase C-terminal" evidence="11">
    <location>
        <begin position="320"/>
        <end position="425"/>
    </location>
</feature>
<evidence type="ECO:0000313" key="12">
    <source>
        <dbReference type="EMBL" id="CEL25323.1"/>
    </source>
</evidence>
<dbReference type="InterPro" id="IPR014027">
    <property type="entry name" value="UDP-Glc/GDP-Man_DH_C"/>
</dbReference>
<dbReference type="GO" id="GO:0051287">
    <property type="term" value="F:NAD binding"/>
    <property type="evidence" value="ECO:0007669"/>
    <property type="project" value="InterPro"/>
</dbReference>
<feature type="binding site" evidence="10">
    <location>
        <position position="158"/>
    </location>
    <ligand>
        <name>NAD(+)</name>
        <dbReference type="ChEBI" id="CHEBI:57540"/>
    </ligand>
</feature>
<evidence type="ECO:0000256" key="3">
    <source>
        <dbReference type="ARBA" id="ARBA00012954"/>
    </source>
</evidence>
<feature type="binding site" evidence="10">
    <location>
        <position position="334"/>
    </location>
    <ligand>
        <name>NAD(+)</name>
        <dbReference type="ChEBI" id="CHEBI:57540"/>
    </ligand>
</feature>
<feature type="binding site" evidence="9">
    <location>
        <begin position="255"/>
        <end position="259"/>
    </location>
    <ligand>
        <name>substrate</name>
    </ligand>
</feature>
<comment type="catalytic activity">
    <reaction evidence="6 7">
        <text>UDP-alpha-D-glucose + 2 NAD(+) + H2O = UDP-alpha-D-glucuronate + 2 NADH + 3 H(+)</text>
        <dbReference type="Rhea" id="RHEA:23596"/>
        <dbReference type="ChEBI" id="CHEBI:15377"/>
        <dbReference type="ChEBI" id="CHEBI:15378"/>
        <dbReference type="ChEBI" id="CHEBI:57540"/>
        <dbReference type="ChEBI" id="CHEBI:57945"/>
        <dbReference type="ChEBI" id="CHEBI:58052"/>
        <dbReference type="ChEBI" id="CHEBI:58885"/>
        <dbReference type="EC" id="1.1.1.22"/>
    </reaction>
</comment>
<dbReference type="EMBL" id="LN734822">
    <property type="protein sequence ID" value="CEL25323.1"/>
    <property type="molecule type" value="Genomic_DNA"/>
</dbReference>
<keyword evidence="13" id="KW-1185">Reference proteome</keyword>
<dbReference type="GO" id="GO:0006065">
    <property type="term" value="P:UDP-glucuronate biosynthetic process"/>
    <property type="evidence" value="ECO:0007669"/>
    <property type="project" value="UniProtKB-UniPathway"/>
</dbReference>
<evidence type="ECO:0000256" key="2">
    <source>
        <dbReference type="ARBA" id="ARBA00006601"/>
    </source>
</evidence>
<dbReference type="GeneID" id="26739923"/>
<dbReference type="InterPro" id="IPR001732">
    <property type="entry name" value="UDP-Glc/GDP-Man_DH_N"/>
</dbReference>
<feature type="binding site" evidence="10">
    <location>
        <position position="30"/>
    </location>
    <ligand>
        <name>NAD(+)</name>
        <dbReference type="ChEBI" id="CHEBI:57540"/>
    </ligand>
</feature>
<dbReference type="EC" id="1.1.1.22" evidence="3 7"/>
<dbReference type="SUPFAM" id="SSF51735">
    <property type="entry name" value="NAD(P)-binding Rossmann-fold domains"/>
    <property type="match status" value="1"/>
</dbReference>
<dbReference type="PANTHER" id="PTHR43750">
    <property type="entry name" value="UDP-GLUCOSE 6-DEHYDROGENASE TUAD"/>
    <property type="match status" value="1"/>
</dbReference>
<evidence type="ECO:0000256" key="8">
    <source>
        <dbReference type="PIRSR" id="PIRSR500134-1"/>
    </source>
</evidence>
<dbReference type="InterPro" id="IPR014026">
    <property type="entry name" value="UDP-Glc/GDP-Man_DH_dimer"/>
</dbReference>
<dbReference type="NCBIfam" id="TIGR03026">
    <property type="entry name" value="NDP-sugDHase"/>
    <property type="match status" value="1"/>
</dbReference>
<dbReference type="SUPFAM" id="SSF48179">
    <property type="entry name" value="6-phosphogluconate dehydrogenase C-terminal domain-like"/>
    <property type="match status" value="1"/>
</dbReference>
<name>A0A0S4FQE8_METFO</name>